<reference evidence="4" key="1">
    <citation type="journal article" date="2011" name="Genome Res.">
        <title>Phylogeny-wide analysis of social amoeba genomes highlights ancient origins for complex intercellular communication.</title>
        <authorList>
            <person name="Heidel A.J."/>
            <person name="Lawal H.M."/>
            <person name="Felder M."/>
            <person name="Schilde C."/>
            <person name="Helps N.R."/>
            <person name="Tunggal B."/>
            <person name="Rivero F."/>
            <person name="John U."/>
            <person name="Schleicher M."/>
            <person name="Eichinger L."/>
            <person name="Platzer M."/>
            <person name="Noegel A.A."/>
            <person name="Schaap P."/>
            <person name="Gloeckner G."/>
        </authorList>
    </citation>
    <scope>NUCLEOTIDE SEQUENCE [LARGE SCALE GENOMIC DNA]</scope>
    <source>
        <strain evidence="4">SH3</strain>
    </source>
</reference>
<dbReference type="KEGG" id="dfa:DFA_11795"/>
<name>F4QE85_CACFS</name>
<proteinExistence type="inferred from homology"/>
<feature type="domain" description="NFACT RNA-binding" evidence="2">
    <location>
        <begin position="1"/>
        <end position="110"/>
    </location>
</feature>
<dbReference type="PANTHER" id="PTHR13049:SF2">
    <property type="entry name" value="COILED-COIL DOMAIN-CONTAINING PROTEIN 25"/>
    <property type="match status" value="1"/>
</dbReference>
<keyword evidence="4" id="KW-1185">Reference proteome</keyword>
<dbReference type="EMBL" id="GL883029">
    <property type="protein sequence ID" value="EGG14032.1"/>
    <property type="molecule type" value="Genomic_DNA"/>
</dbReference>
<organism evidence="3 4">
    <name type="scientific">Cavenderia fasciculata</name>
    <name type="common">Slime mold</name>
    <name type="synonym">Dictyostelium fasciculatum</name>
    <dbReference type="NCBI Taxonomy" id="261658"/>
    <lineage>
        <taxon>Eukaryota</taxon>
        <taxon>Amoebozoa</taxon>
        <taxon>Evosea</taxon>
        <taxon>Eumycetozoa</taxon>
        <taxon>Dictyostelia</taxon>
        <taxon>Acytosteliales</taxon>
        <taxon>Cavenderiaceae</taxon>
        <taxon>Cavenderia</taxon>
    </lineage>
</organism>
<protein>
    <submittedName>
        <fullName evidence="3">Coiled-coil domain-containing protein 25</fullName>
    </submittedName>
</protein>
<dbReference type="Pfam" id="PF05670">
    <property type="entry name" value="NFACT-R_1"/>
    <property type="match status" value="1"/>
</dbReference>
<dbReference type="Proteomes" id="UP000007797">
    <property type="component" value="Unassembled WGS sequence"/>
</dbReference>
<dbReference type="OrthoDB" id="200398at2759"/>
<dbReference type="InterPro" id="IPR039730">
    <property type="entry name" value="Jlp2/Ccd25"/>
</dbReference>
<dbReference type="PANTHER" id="PTHR13049">
    <property type="entry name" value="DUF814-RELATED"/>
    <property type="match status" value="1"/>
</dbReference>
<dbReference type="AlphaFoldDB" id="F4QE85"/>
<evidence type="ECO:0000313" key="4">
    <source>
        <dbReference type="Proteomes" id="UP000007797"/>
    </source>
</evidence>
<sequence length="206" mass="24682">MVFYYQISDPDYIVYMGKDKYENEDLIKWGWPEDVWFHVDNLSSAHVYLRLKKGETMNDIPQRVMEECCQLTKNNSIQGCKENNVSIIYTPWANLKKTRDMEPGQVMYHDESQVKYVKNVKKVAIVINRLEKTKEWREVLLREERERRDKEERFTHRTAAAEVKKAELEAQNQKKQQAEILHYTAVMKKENMKSNKYNSVDDDDFM</sequence>
<dbReference type="GeneID" id="14865799"/>
<gene>
    <name evidence="3" type="primary">ccdc25</name>
    <name evidence="3" type="ORF">DFA_11795</name>
</gene>
<dbReference type="STRING" id="1054147.F4QE85"/>
<evidence type="ECO:0000259" key="2">
    <source>
        <dbReference type="Pfam" id="PF05670"/>
    </source>
</evidence>
<dbReference type="InterPro" id="IPR008532">
    <property type="entry name" value="NFACT_RNA-bd"/>
</dbReference>
<evidence type="ECO:0000256" key="1">
    <source>
        <dbReference type="ARBA" id="ARBA00008998"/>
    </source>
</evidence>
<dbReference type="OMA" id="YHDEKAV"/>
<accession>F4QE85</accession>
<comment type="similarity">
    <text evidence="1">Belongs to the CCDC25 family.</text>
</comment>
<dbReference type="RefSeq" id="XP_004350740.1">
    <property type="nucleotide sequence ID" value="XM_004350689.1"/>
</dbReference>
<evidence type="ECO:0000313" key="3">
    <source>
        <dbReference type="EMBL" id="EGG14032.1"/>
    </source>
</evidence>